<evidence type="ECO:0000256" key="1">
    <source>
        <dbReference type="SAM" id="Coils"/>
    </source>
</evidence>
<evidence type="ECO:0000256" key="3">
    <source>
        <dbReference type="SAM" id="Phobius"/>
    </source>
</evidence>
<reference evidence="5" key="1">
    <citation type="journal article" date="2019" name="Int. J. Syst. Evol. Microbiol.">
        <title>The Global Catalogue of Microorganisms (GCM) 10K type strain sequencing project: providing services to taxonomists for standard genome sequencing and annotation.</title>
        <authorList>
            <consortium name="The Broad Institute Genomics Platform"/>
            <consortium name="The Broad Institute Genome Sequencing Center for Infectious Disease"/>
            <person name="Wu L."/>
            <person name="Ma J."/>
        </authorList>
    </citation>
    <scope>NUCLEOTIDE SEQUENCE [LARGE SCALE GENOMIC DNA]</scope>
    <source>
        <strain evidence="5">IBRC-M 10906</strain>
    </source>
</reference>
<keyword evidence="1" id="KW-0175">Coiled coil</keyword>
<sequence length="417" mass="43020">MSDYQPGDVGLHDPKDLVEGETGFAGAGIIDAGAGLASAIQENDKVAIGIGSAGLALETLGLALDPIGSVLTAGIGWLIEHISILRWPLDFMMGDPVGIAAATDAIKAEQEKLADWSREHTAALEKLMAEWSGDAAEQFRKDMEAVGEQLGLLGDYVASAAKQMEVAGGLVGAFRGIIRDFIAMLLAGIIKGALIAAALAPVTFGASIAVFIGTAIGTVATALGKIGAQIAELTRLLAKQLASLKSLGQAGDEFTAQAGKFGGAGGGNTAAKPGGDSAPPGPKPGAGDPPPPGKPDQNQADWNPESRLDPHAKPLSDKATAIVREKLIEELYKKLGNNPAFTPAAREEILRKFDMISNLSVAQLGKVMGPENAHRFEAVVKTLTDPMYGARGLTGKTLVDIIKGVPQNAQPDSGDEE</sequence>
<protein>
    <submittedName>
        <fullName evidence="4">WXG100 family type VII secretion target</fullName>
    </submittedName>
</protein>
<keyword evidence="3" id="KW-1133">Transmembrane helix</keyword>
<evidence type="ECO:0000256" key="2">
    <source>
        <dbReference type="SAM" id="MobiDB-lite"/>
    </source>
</evidence>
<comment type="caution">
    <text evidence="4">The sequence shown here is derived from an EMBL/GenBank/DDBJ whole genome shotgun (WGS) entry which is preliminary data.</text>
</comment>
<organism evidence="4 5">
    <name type="scientific">Prauserella oleivorans</name>
    <dbReference type="NCBI Taxonomy" id="1478153"/>
    <lineage>
        <taxon>Bacteria</taxon>
        <taxon>Bacillati</taxon>
        <taxon>Actinomycetota</taxon>
        <taxon>Actinomycetes</taxon>
        <taxon>Pseudonocardiales</taxon>
        <taxon>Pseudonocardiaceae</taxon>
        <taxon>Prauserella</taxon>
    </lineage>
</organism>
<feature type="compositionally biased region" description="Low complexity" evidence="2">
    <location>
        <begin position="269"/>
        <end position="278"/>
    </location>
</feature>
<feature type="transmembrane region" description="Helical" evidence="3">
    <location>
        <begin position="206"/>
        <end position="226"/>
    </location>
</feature>
<keyword evidence="3" id="KW-0472">Membrane</keyword>
<feature type="compositionally biased region" description="Basic and acidic residues" evidence="2">
    <location>
        <begin position="304"/>
        <end position="316"/>
    </location>
</feature>
<gene>
    <name evidence="4" type="ORF">ACFS2C_24155</name>
</gene>
<name>A0ABW5WF98_9PSEU</name>
<evidence type="ECO:0000313" key="4">
    <source>
        <dbReference type="EMBL" id="MFD2802487.1"/>
    </source>
</evidence>
<evidence type="ECO:0000313" key="5">
    <source>
        <dbReference type="Proteomes" id="UP001597478"/>
    </source>
</evidence>
<dbReference type="Proteomes" id="UP001597478">
    <property type="component" value="Unassembled WGS sequence"/>
</dbReference>
<keyword evidence="3" id="KW-0812">Transmembrane</keyword>
<feature type="coiled-coil region" evidence="1">
    <location>
        <begin position="99"/>
        <end position="126"/>
    </location>
</feature>
<dbReference type="EMBL" id="JBHUOF010000048">
    <property type="protein sequence ID" value="MFD2802487.1"/>
    <property type="molecule type" value="Genomic_DNA"/>
</dbReference>
<accession>A0ABW5WF98</accession>
<dbReference type="RefSeq" id="WP_377394310.1">
    <property type="nucleotide sequence ID" value="NZ_JBHSAN010000052.1"/>
</dbReference>
<feature type="transmembrane region" description="Helical" evidence="3">
    <location>
        <begin position="181"/>
        <end position="200"/>
    </location>
</feature>
<dbReference type="InterPro" id="IPR036689">
    <property type="entry name" value="ESAT-6-like_sf"/>
</dbReference>
<proteinExistence type="predicted"/>
<feature type="region of interest" description="Disordered" evidence="2">
    <location>
        <begin position="259"/>
        <end position="316"/>
    </location>
</feature>
<dbReference type="SUPFAM" id="SSF140453">
    <property type="entry name" value="EsxAB dimer-like"/>
    <property type="match status" value="1"/>
</dbReference>
<feature type="compositionally biased region" description="Pro residues" evidence="2">
    <location>
        <begin position="279"/>
        <end position="294"/>
    </location>
</feature>
<keyword evidence="5" id="KW-1185">Reference proteome</keyword>